<accession>A0ABR2TI89</accession>
<keyword evidence="2" id="KW-1185">Reference proteome</keyword>
<dbReference type="Proteomes" id="UP001396334">
    <property type="component" value="Unassembled WGS sequence"/>
</dbReference>
<proteinExistence type="predicted"/>
<organism evidence="1 2">
    <name type="scientific">Hibiscus sabdariffa</name>
    <name type="common">roselle</name>
    <dbReference type="NCBI Taxonomy" id="183260"/>
    <lineage>
        <taxon>Eukaryota</taxon>
        <taxon>Viridiplantae</taxon>
        <taxon>Streptophyta</taxon>
        <taxon>Embryophyta</taxon>
        <taxon>Tracheophyta</taxon>
        <taxon>Spermatophyta</taxon>
        <taxon>Magnoliopsida</taxon>
        <taxon>eudicotyledons</taxon>
        <taxon>Gunneridae</taxon>
        <taxon>Pentapetalae</taxon>
        <taxon>rosids</taxon>
        <taxon>malvids</taxon>
        <taxon>Malvales</taxon>
        <taxon>Malvaceae</taxon>
        <taxon>Malvoideae</taxon>
        <taxon>Hibiscus</taxon>
    </lineage>
</organism>
<protein>
    <submittedName>
        <fullName evidence="1">Uncharacterized protein</fullName>
    </submittedName>
</protein>
<reference evidence="1 2" key="1">
    <citation type="journal article" date="2024" name="G3 (Bethesda)">
        <title>Genome assembly of Hibiscus sabdariffa L. provides insights into metabolisms of medicinal natural products.</title>
        <authorList>
            <person name="Kim T."/>
        </authorList>
    </citation>
    <scope>NUCLEOTIDE SEQUENCE [LARGE SCALE GENOMIC DNA]</scope>
    <source>
        <strain evidence="1">TK-2024</strain>
        <tissue evidence="1">Old leaves</tissue>
    </source>
</reference>
<comment type="caution">
    <text evidence="1">The sequence shown here is derived from an EMBL/GenBank/DDBJ whole genome shotgun (WGS) entry which is preliminary data.</text>
</comment>
<dbReference type="EMBL" id="JBBPBN010000005">
    <property type="protein sequence ID" value="KAK9037082.1"/>
    <property type="molecule type" value="Genomic_DNA"/>
</dbReference>
<evidence type="ECO:0000313" key="2">
    <source>
        <dbReference type="Proteomes" id="UP001396334"/>
    </source>
</evidence>
<sequence>MADFVGEWFAEGYDFLQIKIQEFESLAHSGKDEEQIDEEIGNMRVFDSQEELTVRVLEEDTDFMSRNEEWIRGYDVLKCVVKHWSLAHEPEQQSGLNEMNVLNSPKVKVITYKGADRKVRDMSKLMLSFLPYNDREATAK</sequence>
<evidence type="ECO:0000313" key="1">
    <source>
        <dbReference type="EMBL" id="KAK9037082.1"/>
    </source>
</evidence>
<gene>
    <name evidence="1" type="ORF">V6N11_022004</name>
</gene>
<name>A0ABR2TI89_9ROSI</name>